<reference evidence="2 3" key="1">
    <citation type="submission" date="2017-06" db="EMBL/GenBank/DDBJ databases">
        <title>Complete genome sequence of Paenibacillus donghaensis KCTC 13049T isolated from East Sea sediment, South Korea.</title>
        <authorList>
            <person name="Jung B.K."/>
            <person name="Hong S.-J."/>
            <person name="Shin J.-H."/>
        </authorList>
    </citation>
    <scope>NUCLEOTIDE SEQUENCE [LARGE SCALE GENOMIC DNA]</scope>
    <source>
        <strain evidence="2 3">KCTC 13049</strain>
    </source>
</reference>
<name>A0A2Z2KKL9_9BACL</name>
<accession>A0A2Z2KKL9</accession>
<dbReference type="KEGG" id="pdh:B9T62_06200"/>
<proteinExistence type="predicted"/>
<sequence length="74" mass="8095">MASSAIKNLYQDSIPRFDPTQTLPSKGGPQRAAPSGLPQVWRMSLTVRCLGSWGGWNAYPFGTAWTPQGLARYP</sequence>
<organism evidence="2 3">
    <name type="scientific">Paenibacillus donghaensis</name>
    <dbReference type="NCBI Taxonomy" id="414771"/>
    <lineage>
        <taxon>Bacteria</taxon>
        <taxon>Bacillati</taxon>
        <taxon>Bacillota</taxon>
        <taxon>Bacilli</taxon>
        <taxon>Bacillales</taxon>
        <taxon>Paenibacillaceae</taxon>
        <taxon>Paenibacillus</taxon>
    </lineage>
</organism>
<evidence type="ECO:0000313" key="3">
    <source>
        <dbReference type="Proteomes" id="UP000249890"/>
    </source>
</evidence>
<evidence type="ECO:0000313" key="2">
    <source>
        <dbReference type="EMBL" id="ASA20431.1"/>
    </source>
</evidence>
<dbReference type="Proteomes" id="UP000249890">
    <property type="component" value="Chromosome"/>
</dbReference>
<keyword evidence="3" id="KW-1185">Reference proteome</keyword>
<dbReference type="EMBL" id="CP021780">
    <property type="protein sequence ID" value="ASA20431.1"/>
    <property type="molecule type" value="Genomic_DNA"/>
</dbReference>
<gene>
    <name evidence="2" type="ORF">B9T62_06200</name>
</gene>
<protein>
    <submittedName>
        <fullName evidence="2">Uncharacterized protein</fullName>
    </submittedName>
</protein>
<dbReference type="AlphaFoldDB" id="A0A2Z2KKL9"/>
<feature type="region of interest" description="Disordered" evidence="1">
    <location>
        <begin position="1"/>
        <end position="35"/>
    </location>
</feature>
<evidence type="ECO:0000256" key="1">
    <source>
        <dbReference type="SAM" id="MobiDB-lite"/>
    </source>
</evidence>